<comment type="pathway">
    <text evidence="2">Secondary metabolite biosynthesis; terpenoid biosynthesis.</text>
</comment>
<evidence type="ECO:0000256" key="2">
    <source>
        <dbReference type="ARBA" id="ARBA00004721"/>
    </source>
</evidence>
<dbReference type="Gene3D" id="3.50.50.60">
    <property type="entry name" value="FAD/NAD(P)-binding domain"/>
    <property type="match status" value="3"/>
</dbReference>
<accession>A0A364KQT1</accession>
<dbReference type="GO" id="GO:0016491">
    <property type="term" value="F:oxidoreductase activity"/>
    <property type="evidence" value="ECO:0007669"/>
    <property type="project" value="UniProtKB-KW"/>
</dbReference>
<dbReference type="AlphaFoldDB" id="A0A364KQT1"/>
<reference evidence="9 10" key="1">
    <citation type="journal article" date="2017" name="Biotechnol. Biofuels">
        <title>Differential beta-glucosidase expression as a function of carbon source availability in Talaromyces amestolkiae: a genomic and proteomic approach.</title>
        <authorList>
            <person name="de Eugenio L.I."/>
            <person name="Mendez-Liter J.A."/>
            <person name="Nieto-Dominguez M."/>
            <person name="Alonso L."/>
            <person name="Gil-Munoz J."/>
            <person name="Barriuso J."/>
            <person name="Prieto A."/>
            <person name="Martinez M.J."/>
        </authorList>
    </citation>
    <scope>NUCLEOTIDE SEQUENCE [LARGE SCALE GENOMIC DNA]</scope>
    <source>
        <strain evidence="9 10">CIB</strain>
    </source>
</reference>
<gene>
    <name evidence="9" type="ORF">BHQ10_001917</name>
</gene>
<evidence type="ECO:0000256" key="6">
    <source>
        <dbReference type="ARBA" id="ARBA00022857"/>
    </source>
</evidence>
<comment type="similarity">
    <text evidence="3">Belongs to the FAD-binding monooxygenase family.</text>
</comment>
<protein>
    <recommendedName>
        <fullName evidence="8">FAD/NAD(P)-binding domain-containing protein</fullName>
    </recommendedName>
</protein>
<dbReference type="PANTHER" id="PTHR43098:SF2">
    <property type="entry name" value="FAD-BINDING MONOOXYGENASE AUSB-RELATED"/>
    <property type="match status" value="1"/>
</dbReference>
<comment type="cofactor">
    <cofactor evidence="1">
        <name>FAD</name>
        <dbReference type="ChEBI" id="CHEBI:57692"/>
    </cofactor>
</comment>
<dbReference type="GeneID" id="63791134"/>
<evidence type="ECO:0000256" key="1">
    <source>
        <dbReference type="ARBA" id="ARBA00001974"/>
    </source>
</evidence>
<sequence length="639" mass="71422">MNSTEAPATLTALKEKYAEERSKRLRSDGTAQYLNVRSPEIQDLAQDPWVDYEAIASQDAPLKPGGSIKFLIVGAGHNGCLFAARLMEAGFRREDIVLVDIAGGYGGTWYWNRYPGLMCDVEGYCYLPLLEETGYIPKHKYSFGAEIRGQSERIAAQYRFQAMFCTKVDKQVWDETKGRWIVDLTQSLGHVRQPTQITVDAQFVLLAGGILAIPKIPNAPGFAEFRTSHKVFHTSRWDYAVTGGSEKQPDMVNLRDKRVAIIGTGATSVQATPHLAKWAKHLYVIQRTPSYCGERGQRETTPADWNEIADGPGWQRRRVRNLNSYLTADPESVDLVNDGWSQNQARAGLIGSSSRLVDPESVEEHYNKLVEMDLPFAEALRARIDQLVKDPDTAEKLKPWYPGWCKRPTFNDDYLEAFNKDNVSLVNTDGKGIESYTTRGIVVANQELDIDVLVLATGFSTASQYTPAGRQNAPIIGRGGRHIDDKWDNPDFGTIFGIASHDYPNFFSYHSRGTASSFNMTSAFDAAARLVAYIVREASQQSDDPGKLIIEASKEAEDRWTDEVAKRAAWFSVVVRCTPSYFNREGEGSASQLSPQESARKARKAAWGSGINDYERVTEAYMKRVEKRLEGFILTQASI</sequence>
<evidence type="ECO:0000313" key="10">
    <source>
        <dbReference type="Proteomes" id="UP000249363"/>
    </source>
</evidence>
<evidence type="ECO:0000256" key="5">
    <source>
        <dbReference type="ARBA" id="ARBA00022827"/>
    </source>
</evidence>
<evidence type="ECO:0000256" key="3">
    <source>
        <dbReference type="ARBA" id="ARBA00010139"/>
    </source>
</evidence>
<feature type="domain" description="FAD/NAD(P)-binding" evidence="8">
    <location>
        <begin position="70"/>
        <end position="292"/>
    </location>
</feature>
<keyword evidence="6" id="KW-0521">NADP</keyword>
<keyword evidence="4" id="KW-0285">Flavoprotein</keyword>
<dbReference type="PANTHER" id="PTHR43098">
    <property type="entry name" value="L-ORNITHINE N(5)-MONOOXYGENASE-RELATED"/>
    <property type="match status" value="1"/>
</dbReference>
<name>A0A364KQT1_TALAM</name>
<dbReference type="RefSeq" id="XP_040730422.1">
    <property type="nucleotide sequence ID" value="XM_040874005.1"/>
</dbReference>
<keyword evidence="7" id="KW-0560">Oxidoreductase</keyword>
<keyword evidence="10" id="KW-1185">Reference proteome</keyword>
<proteinExistence type="inferred from homology"/>
<comment type="caution">
    <text evidence="9">The sequence shown here is derived from an EMBL/GenBank/DDBJ whole genome shotgun (WGS) entry which is preliminary data.</text>
</comment>
<keyword evidence="5" id="KW-0274">FAD</keyword>
<evidence type="ECO:0000256" key="7">
    <source>
        <dbReference type="ARBA" id="ARBA00023002"/>
    </source>
</evidence>
<dbReference type="Proteomes" id="UP000249363">
    <property type="component" value="Unassembled WGS sequence"/>
</dbReference>
<organism evidence="9 10">
    <name type="scientific">Talaromyces amestolkiae</name>
    <dbReference type="NCBI Taxonomy" id="1196081"/>
    <lineage>
        <taxon>Eukaryota</taxon>
        <taxon>Fungi</taxon>
        <taxon>Dikarya</taxon>
        <taxon>Ascomycota</taxon>
        <taxon>Pezizomycotina</taxon>
        <taxon>Eurotiomycetes</taxon>
        <taxon>Eurotiomycetidae</taxon>
        <taxon>Eurotiales</taxon>
        <taxon>Trichocomaceae</taxon>
        <taxon>Talaromyces</taxon>
        <taxon>Talaromyces sect. Talaromyces</taxon>
    </lineage>
</organism>
<dbReference type="Pfam" id="PF07992">
    <property type="entry name" value="Pyr_redox_2"/>
    <property type="match status" value="1"/>
</dbReference>
<dbReference type="InterPro" id="IPR036188">
    <property type="entry name" value="FAD/NAD-bd_sf"/>
</dbReference>
<dbReference type="SUPFAM" id="SSF51905">
    <property type="entry name" value="FAD/NAD(P)-binding domain"/>
    <property type="match status" value="2"/>
</dbReference>
<dbReference type="EMBL" id="MIKG01000002">
    <property type="protein sequence ID" value="RAO65905.1"/>
    <property type="molecule type" value="Genomic_DNA"/>
</dbReference>
<evidence type="ECO:0000259" key="8">
    <source>
        <dbReference type="Pfam" id="PF07992"/>
    </source>
</evidence>
<evidence type="ECO:0000256" key="4">
    <source>
        <dbReference type="ARBA" id="ARBA00022630"/>
    </source>
</evidence>
<evidence type="ECO:0000313" key="9">
    <source>
        <dbReference type="EMBL" id="RAO65905.1"/>
    </source>
</evidence>
<dbReference type="OrthoDB" id="66881at2759"/>
<dbReference type="InterPro" id="IPR050775">
    <property type="entry name" value="FAD-binding_Monooxygenases"/>
</dbReference>
<dbReference type="InterPro" id="IPR023753">
    <property type="entry name" value="FAD/NAD-binding_dom"/>
</dbReference>